<keyword evidence="2" id="KW-1185">Reference proteome</keyword>
<dbReference type="Proteomes" id="UP000276133">
    <property type="component" value="Unassembled WGS sequence"/>
</dbReference>
<dbReference type="AlphaFoldDB" id="A0A3M7Q1S6"/>
<evidence type="ECO:0000313" key="1">
    <source>
        <dbReference type="EMBL" id="RNA04888.1"/>
    </source>
</evidence>
<reference evidence="1 2" key="1">
    <citation type="journal article" date="2018" name="Sci. Rep.">
        <title>Genomic signatures of local adaptation to the degree of environmental predictability in rotifers.</title>
        <authorList>
            <person name="Franch-Gras L."/>
            <person name="Hahn C."/>
            <person name="Garcia-Roger E.M."/>
            <person name="Carmona M.J."/>
            <person name="Serra M."/>
            <person name="Gomez A."/>
        </authorList>
    </citation>
    <scope>NUCLEOTIDE SEQUENCE [LARGE SCALE GENOMIC DNA]</scope>
    <source>
        <strain evidence="1">HYR1</strain>
    </source>
</reference>
<sequence>MKIGWLCSSRFVRRPLARQWRQMNTLVVHCGALNEPVFCIISEKCQKSCSAGFDAICLDKSYQLFHFHFHGIRTKKMSSFSHWYVQNRLTYFSYQKPHFFDRKHFGTNVRQIKGRGNLFKLAPLNSIDWKN</sequence>
<accession>A0A3M7Q1S6</accession>
<dbReference type="EMBL" id="REGN01007932">
    <property type="protein sequence ID" value="RNA04888.1"/>
    <property type="molecule type" value="Genomic_DNA"/>
</dbReference>
<proteinExistence type="predicted"/>
<gene>
    <name evidence="1" type="ORF">BpHYR1_046009</name>
</gene>
<comment type="caution">
    <text evidence="1">The sequence shown here is derived from an EMBL/GenBank/DDBJ whole genome shotgun (WGS) entry which is preliminary data.</text>
</comment>
<evidence type="ECO:0000313" key="2">
    <source>
        <dbReference type="Proteomes" id="UP000276133"/>
    </source>
</evidence>
<name>A0A3M7Q1S6_BRAPC</name>
<organism evidence="1 2">
    <name type="scientific">Brachionus plicatilis</name>
    <name type="common">Marine rotifer</name>
    <name type="synonym">Brachionus muelleri</name>
    <dbReference type="NCBI Taxonomy" id="10195"/>
    <lineage>
        <taxon>Eukaryota</taxon>
        <taxon>Metazoa</taxon>
        <taxon>Spiralia</taxon>
        <taxon>Gnathifera</taxon>
        <taxon>Rotifera</taxon>
        <taxon>Eurotatoria</taxon>
        <taxon>Monogononta</taxon>
        <taxon>Pseudotrocha</taxon>
        <taxon>Ploima</taxon>
        <taxon>Brachionidae</taxon>
        <taxon>Brachionus</taxon>
    </lineage>
</organism>
<protein>
    <submittedName>
        <fullName evidence="1">Uncharacterized protein</fullName>
    </submittedName>
</protein>